<evidence type="ECO:0000313" key="10">
    <source>
        <dbReference type="Proteomes" id="UP000724149"/>
    </source>
</evidence>
<comment type="similarity">
    <text evidence="2">Belongs to the UPF0126 family.</text>
</comment>
<evidence type="ECO:0000256" key="4">
    <source>
        <dbReference type="ARBA" id="ARBA00022692"/>
    </source>
</evidence>
<dbReference type="PANTHER" id="PTHR30506">
    <property type="entry name" value="INNER MEMBRANE PROTEIN"/>
    <property type="match status" value="1"/>
</dbReference>
<sequence length="207" mass="22438">MSMQTISIMDYIGTFAFALSGAYLAIRYELDIFGIFVCAFSTACGGGITRDVVMNVGVPRFFSSYTTIMIVIVASLLAIATKSEKWSKLMLTADAIGLAVFAIDTGVRGLDNGYNLPQLVFASVITAVGGGVIRDILLQRVPIVLRKEVYASAALAGAVVLWFIYPIMDKMVATYISLAVVFGIRMWSVYKHIDLPVVHLDTSESAQ</sequence>
<accession>A0ABS2GP14</accession>
<dbReference type="Proteomes" id="UP000724149">
    <property type="component" value="Unassembled WGS sequence"/>
</dbReference>
<dbReference type="PANTHER" id="PTHR30506:SF3">
    <property type="entry name" value="UPF0126 INNER MEMBRANE PROTEIN YADS-RELATED"/>
    <property type="match status" value="1"/>
</dbReference>
<evidence type="ECO:0000256" key="6">
    <source>
        <dbReference type="ARBA" id="ARBA00023136"/>
    </source>
</evidence>
<evidence type="ECO:0000256" key="7">
    <source>
        <dbReference type="SAM" id="Phobius"/>
    </source>
</evidence>
<feature type="domain" description="Glycine transporter" evidence="8">
    <location>
        <begin position="92"/>
        <end position="165"/>
    </location>
</feature>
<evidence type="ECO:0000259" key="8">
    <source>
        <dbReference type="Pfam" id="PF03458"/>
    </source>
</evidence>
<organism evidence="9 10">
    <name type="scientific">Hydrogenoanaerobacterium saccharovorans</name>
    <dbReference type="NCBI Taxonomy" id="474960"/>
    <lineage>
        <taxon>Bacteria</taxon>
        <taxon>Bacillati</taxon>
        <taxon>Bacillota</taxon>
        <taxon>Clostridia</taxon>
        <taxon>Eubacteriales</taxon>
        <taxon>Oscillospiraceae</taxon>
        <taxon>Hydrogenoanaerobacterium</taxon>
    </lineage>
</organism>
<keyword evidence="5 7" id="KW-1133">Transmembrane helix</keyword>
<evidence type="ECO:0000256" key="1">
    <source>
        <dbReference type="ARBA" id="ARBA00004651"/>
    </source>
</evidence>
<proteinExistence type="inferred from homology"/>
<feature type="transmembrane region" description="Helical" evidence="7">
    <location>
        <begin position="32"/>
        <end position="49"/>
    </location>
</feature>
<dbReference type="Pfam" id="PF03458">
    <property type="entry name" value="Gly_transporter"/>
    <property type="match status" value="2"/>
</dbReference>
<dbReference type="EMBL" id="JACSNR010000005">
    <property type="protein sequence ID" value="MBM6923233.1"/>
    <property type="molecule type" value="Genomic_DNA"/>
</dbReference>
<name>A0ABS2GP14_9FIRM</name>
<evidence type="ECO:0000256" key="5">
    <source>
        <dbReference type="ARBA" id="ARBA00022989"/>
    </source>
</evidence>
<feature type="transmembrane region" description="Helical" evidence="7">
    <location>
        <begin position="171"/>
        <end position="190"/>
    </location>
</feature>
<evidence type="ECO:0000256" key="3">
    <source>
        <dbReference type="ARBA" id="ARBA00022475"/>
    </source>
</evidence>
<feature type="transmembrane region" description="Helical" evidence="7">
    <location>
        <begin position="149"/>
        <end position="165"/>
    </location>
</feature>
<keyword evidence="3" id="KW-1003">Cell membrane</keyword>
<dbReference type="RefSeq" id="WP_204720530.1">
    <property type="nucleotide sequence ID" value="NZ_JACSNR010000005.1"/>
</dbReference>
<keyword evidence="10" id="KW-1185">Reference proteome</keyword>
<keyword evidence="4 7" id="KW-0812">Transmembrane</keyword>
<gene>
    <name evidence="9" type="ORF">H9X81_05950</name>
</gene>
<feature type="transmembrane region" description="Helical" evidence="7">
    <location>
        <begin position="61"/>
        <end position="79"/>
    </location>
</feature>
<evidence type="ECO:0000256" key="2">
    <source>
        <dbReference type="ARBA" id="ARBA00008193"/>
    </source>
</evidence>
<feature type="transmembrane region" description="Helical" evidence="7">
    <location>
        <begin position="116"/>
        <end position="137"/>
    </location>
</feature>
<keyword evidence="6 7" id="KW-0472">Membrane</keyword>
<protein>
    <submittedName>
        <fullName evidence="9">Trimeric intracellular cation channel family protein</fullName>
    </submittedName>
</protein>
<evidence type="ECO:0000313" key="9">
    <source>
        <dbReference type="EMBL" id="MBM6923233.1"/>
    </source>
</evidence>
<comment type="caution">
    <text evidence="9">The sequence shown here is derived from an EMBL/GenBank/DDBJ whole genome shotgun (WGS) entry which is preliminary data.</text>
</comment>
<dbReference type="InterPro" id="IPR005115">
    <property type="entry name" value="Gly_transporter"/>
</dbReference>
<feature type="transmembrane region" description="Helical" evidence="7">
    <location>
        <begin position="6"/>
        <end position="25"/>
    </location>
</feature>
<feature type="domain" description="Glycine transporter" evidence="8">
    <location>
        <begin position="8"/>
        <end position="80"/>
    </location>
</feature>
<reference evidence="9 10" key="1">
    <citation type="journal article" date="2021" name="Sci. Rep.">
        <title>The distribution of antibiotic resistance genes in chicken gut microbiota commensals.</title>
        <authorList>
            <person name="Juricova H."/>
            <person name="Matiasovicova J."/>
            <person name="Kubasova T."/>
            <person name="Cejkova D."/>
            <person name="Rychlik I."/>
        </authorList>
    </citation>
    <scope>NUCLEOTIDE SEQUENCE [LARGE SCALE GENOMIC DNA]</scope>
    <source>
        <strain evidence="9 10">An564</strain>
    </source>
</reference>
<comment type="subcellular location">
    <subcellularLocation>
        <location evidence="1">Cell membrane</location>
        <topology evidence="1">Multi-pass membrane protein</topology>
    </subcellularLocation>
</comment>